<gene>
    <name evidence="8" type="ORF">UV33_C0016G0005</name>
</gene>
<comment type="caution">
    <text evidence="8">The sequence shown here is derived from an EMBL/GenBank/DDBJ whole genome shotgun (WGS) entry which is preliminary data.</text>
</comment>
<dbReference type="InterPro" id="IPR051311">
    <property type="entry name" value="DedA_domain"/>
</dbReference>
<reference evidence="8 9" key="1">
    <citation type="journal article" date="2015" name="Nature">
        <title>rRNA introns, odd ribosomes, and small enigmatic genomes across a large radiation of phyla.</title>
        <authorList>
            <person name="Brown C.T."/>
            <person name="Hug L.A."/>
            <person name="Thomas B.C."/>
            <person name="Sharon I."/>
            <person name="Castelle C.J."/>
            <person name="Singh A."/>
            <person name="Wilkins M.J."/>
            <person name="Williams K.H."/>
            <person name="Banfield J.F."/>
        </authorList>
    </citation>
    <scope>NUCLEOTIDE SEQUENCE [LARGE SCALE GENOMIC DNA]</scope>
</reference>
<evidence type="ECO:0000259" key="7">
    <source>
        <dbReference type="Pfam" id="PF09335"/>
    </source>
</evidence>
<feature type="transmembrane region" description="Helical" evidence="6">
    <location>
        <begin position="176"/>
        <end position="197"/>
    </location>
</feature>
<name>A0A0G1AUT7_9BACT</name>
<feature type="transmembrane region" description="Helical" evidence="6">
    <location>
        <begin position="12"/>
        <end position="34"/>
    </location>
</feature>
<dbReference type="Pfam" id="PF09335">
    <property type="entry name" value="VTT_dom"/>
    <property type="match status" value="1"/>
</dbReference>
<keyword evidence="5 6" id="KW-0472">Membrane</keyword>
<feature type="transmembrane region" description="Helical" evidence="6">
    <location>
        <begin position="144"/>
        <end position="164"/>
    </location>
</feature>
<evidence type="ECO:0000256" key="6">
    <source>
        <dbReference type="SAM" id="Phobius"/>
    </source>
</evidence>
<dbReference type="AlphaFoldDB" id="A0A0G1AUT7"/>
<keyword evidence="4 6" id="KW-1133">Transmembrane helix</keyword>
<dbReference type="InterPro" id="IPR032816">
    <property type="entry name" value="VTT_dom"/>
</dbReference>
<evidence type="ECO:0000256" key="1">
    <source>
        <dbReference type="ARBA" id="ARBA00004651"/>
    </source>
</evidence>
<dbReference type="GO" id="GO:0005886">
    <property type="term" value="C:plasma membrane"/>
    <property type="evidence" value="ECO:0007669"/>
    <property type="project" value="UniProtKB-SubCell"/>
</dbReference>
<comment type="subcellular location">
    <subcellularLocation>
        <location evidence="1">Cell membrane</location>
        <topology evidence="1">Multi-pass membrane protein</topology>
    </subcellularLocation>
</comment>
<dbReference type="Proteomes" id="UP000034135">
    <property type="component" value="Unassembled WGS sequence"/>
</dbReference>
<feature type="domain" description="VTT" evidence="7">
    <location>
        <begin position="35"/>
        <end position="163"/>
    </location>
</feature>
<evidence type="ECO:0000256" key="2">
    <source>
        <dbReference type="ARBA" id="ARBA00022475"/>
    </source>
</evidence>
<dbReference type="EMBL" id="LCEB01000016">
    <property type="protein sequence ID" value="KKS64865.1"/>
    <property type="molecule type" value="Genomic_DNA"/>
</dbReference>
<organism evidence="8 9">
    <name type="scientific">Candidatus Daviesbacteria bacterium GW2011_GWA1_42_6</name>
    <dbReference type="NCBI Taxonomy" id="1618420"/>
    <lineage>
        <taxon>Bacteria</taxon>
        <taxon>Candidatus Daviesiibacteriota</taxon>
    </lineage>
</organism>
<keyword evidence="3 6" id="KW-0812">Transmembrane</keyword>
<evidence type="ECO:0000256" key="5">
    <source>
        <dbReference type="ARBA" id="ARBA00023136"/>
    </source>
</evidence>
<proteinExistence type="predicted"/>
<dbReference type="PANTHER" id="PTHR42709:SF6">
    <property type="entry name" value="UNDECAPRENYL PHOSPHATE TRANSPORTER A"/>
    <property type="match status" value="1"/>
</dbReference>
<accession>A0A0G1AUT7</accession>
<protein>
    <recommendedName>
        <fullName evidence="7">VTT domain-containing protein</fullName>
    </recommendedName>
</protein>
<evidence type="ECO:0000313" key="9">
    <source>
        <dbReference type="Proteomes" id="UP000034135"/>
    </source>
</evidence>
<evidence type="ECO:0000256" key="4">
    <source>
        <dbReference type="ARBA" id="ARBA00022989"/>
    </source>
</evidence>
<sequence>MLESVAGWVIHIISTLGYPGIVLTMAIESALIPLPSEIIMPFSGFLVSTGRFELIWVGVAGALGNVLGSLAAYALGYWGHEKLVRRFVRKWGKWILLGEEELDKAEELLHKYKELVVLGGRVVPGVRTVISLPAGFAKLPLGRFIVLTFIGSFIWSLFLAWVGFTMGENWDTLGPYFHKADALIILVVLGLGGFYVYRKVKGNKSRT</sequence>
<keyword evidence="2" id="KW-1003">Cell membrane</keyword>
<evidence type="ECO:0000256" key="3">
    <source>
        <dbReference type="ARBA" id="ARBA00022692"/>
    </source>
</evidence>
<feature type="transmembrane region" description="Helical" evidence="6">
    <location>
        <begin position="54"/>
        <end position="79"/>
    </location>
</feature>
<dbReference type="PANTHER" id="PTHR42709">
    <property type="entry name" value="ALKALINE PHOSPHATASE LIKE PROTEIN"/>
    <property type="match status" value="1"/>
</dbReference>
<evidence type="ECO:0000313" key="8">
    <source>
        <dbReference type="EMBL" id="KKS64865.1"/>
    </source>
</evidence>